<dbReference type="InterPro" id="IPR043132">
    <property type="entry name" value="BCAT-like_C"/>
</dbReference>
<dbReference type="EMBL" id="BMMU01000030">
    <property type="protein sequence ID" value="GGJ60090.1"/>
    <property type="molecule type" value="Genomic_DNA"/>
</dbReference>
<dbReference type="GO" id="GO:0003824">
    <property type="term" value="F:catalytic activity"/>
    <property type="evidence" value="ECO:0007669"/>
    <property type="project" value="InterPro"/>
</dbReference>
<reference evidence="1" key="1">
    <citation type="journal article" date="2014" name="Int. J. Syst. Evol. Microbiol.">
        <title>Complete genome sequence of Corynebacterium casei LMG S-19264T (=DSM 44701T), isolated from a smear-ripened cheese.</title>
        <authorList>
            <consortium name="US DOE Joint Genome Institute (JGI-PGF)"/>
            <person name="Walter F."/>
            <person name="Albersmeier A."/>
            <person name="Kalinowski J."/>
            <person name="Ruckert C."/>
        </authorList>
    </citation>
    <scope>NUCLEOTIDE SEQUENCE</scope>
    <source>
        <strain evidence="1">CGMCC 4.7272</strain>
    </source>
</reference>
<evidence type="ECO:0000313" key="1">
    <source>
        <dbReference type="EMBL" id="GGJ60090.1"/>
    </source>
</evidence>
<proteinExistence type="predicted"/>
<dbReference type="Proteomes" id="UP000625682">
    <property type="component" value="Unassembled WGS sequence"/>
</dbReference>
<accession>A0A917P3U4</accession>
<dbReference type="AlphaFoldDB" id="A0A917P3U4"/>
<organism evidence="1 2">
    <name type="scientific">Streptomyces lacrimifluminis</name>
    <dbReference type="NCBI Taxonomy" id="1500077"/>
    <lineage>
        <taxon>Bacteria</taxon>
        <taxon>Bacillati</taxon>
        <taxon>Actinomycetota</taxon>
        <taxon>Actinomycetes</taxon>
        <taxon>Kitasatosporales</taxon>
        <taxon>Streptomycetaceae</taxon>
        <taxon>Streptomyces</taxon>
    </lineage>
</organism>
<dbReference type="InterPro" id="IPR036038">
    <property type="entry name" value="Aminotransferase-like"/>
</dbReference>
<keyword evidence="2" id="KW-1185">Reference proteome</keyword>
<sequence>MARGRRLRRPHRGLRLRHRRGVTPIGHVKTRTDAWTHGDGTPGEVTLNLRDALLGIQRGVRDDKHGWMPRLG</sequence>
<evidence type="ECO:0000313" key="2">
    <source>
        <dbReference type="Proteomes" id="UP000625682"/>
    </source>
</evidence>
<dbReference type="Gene3D" id="3.20.10.10">
    <property type="entry name" value="D-amino Acid Aminotransferase, subunit A, domain 2"/>
    <property type="match status" value="1"/>
</dbReference>
<dbReference type="SUPFAM" id="SSF56752">
    <property type="entry name" value="D-aminoacid aminotransferase-like PLP-dependent enzymes"/>
    <property type="match status" value="1"/>
</dbReference>
<protein>
    <submittedName>
        <fullName evidence="1">Uncharacterized protein</fullName>
    </submittedName>
</protein>
<gene>
    <name evidence="1" type="ORF">GCM10012282_66700</name>
</gene>
<comment type="caution">
    <text evidence="1">The sequence shown here is derived from an EMBL/GenBank/DDBJ whole genome shotgun (WGS) entry which is preliminary data.</text>
</comment>
<reference evidence="1" key="2">
    <citation type="submission" date="2020-09" db="EMBL/GenBank/DDBJ databases">
        <authorList>
            <person name="Sun Q."/>
            <person name="Zhou Y."/>
        </authorList>
    </citation>
    <scope>NUCLEOTIDE SEQUENCE</scope>
    <source>
        <strain evidence="1">CGMCC 4.7272</strain>
    </source>
</reference>
<name>A0A917P3U4_9ACTN</name>